<dbReference type="InterPro" id="IPR058922">
    <property type="entry name" value="WHD_DRP"/>
</dbReference>
<dbReference type="Pfam" id="PF23559">
    <property type="entry name" value="WHD_DRP"/>
    <property type="match status" value="1"/>
</dbReference>
<dbReference type="Gene3D" id="1.10.10.10">
    <property type="entry name" value="Winged helix-like DNA-binding domain superfamily/Winged helix DNA-binding domain"/>
    <property type="match status" value="1"/>
</dbReference>
<sequence length="277" mass="32471">MSYYHLPSHLKRCFAYCAIFPKDYVFQKKQLVLLWMAEGLIEQRDNLHLGDVGEEYFQDLFFRSLFQSSINGGFIMHDLVNDLAQLVAGGTCFRLEDLSMVGQQFKKEKVCHTSYILSYRDRIERFEPLLGIKCLRTFLPLSLEDSYVYAQDGRHGYYIISKLPDSIRDLKHLRLCYYLKKLPSEMQNLINLHHLDMEGIQLDEGMPLGIEELKSVHTLYNFIVGKGEEAILMNKERIDNVVMQWIYGESRDRVVLEMMKPHGNFKELTKMGYGEQE</sequence>
<evidence type="ECO:0000259" key="3">
    <source>
        <dbReference type="Pfam" id="PF23559"/>
    </source>
</evidence>
<dbReference type="FunFam" id="1.10.10.10:FF:000322">
    <property type="entry name" value="Probable disease resistance protein At1g63360"/>
    <property type="match status" value="1"/>
</dbReference>
<dbReference type="GO" id="GO:0098542">
    <property type="term" value="P:defense response to other organism"/>
    <property type="evidence" value="ECO:0007669"/>
    <property type="project" value="TreeGrafter"/>
</dbReference>
<comment type="caution">
    <text evidence="4">The sequence shown here is derived from an EMBL/GenBank/DDBJ whole genome shotgun (WGS) entry which is preliminary data.</text>
</comment>
<gene>
    <name evidence="4" type="ORF">GH714_018237</name>
</gene>
<dbReference type="EMBL" id="JAAGAX010000003">
    <property type="protein sequence ID" value="KAF2319725.1"/>
    <property type="molecule type" value="Genomic_DNA"/>
</dbReference>
<protein>
    <recommendedName>
        <fullName evidence="3">Disease resistance protein winged helix domain-containing protein</fullName>
    </recommendedName>
</protein>
<accession>A0A6A6N4D6</accession>
<dbReference type="InterPro" id="IPR044974">
    <property type="entry name" value="Disease_R_plants"/>
</dbReference>
<dbReference type="InterPro" id="IPR032675">
    <property type="entry name" value="LRR_dom_sf"/>
</dbReference>
<name>A0A6A6N4D6_HEVBR</name>
<proteinExistence type="predicted"/>
<evidence type="ECO:0000256" key="1">
    <source>
        <dbReference type="ARBA" id="ARBA00022737"/>
    </source>
</evidence>
<keyword evidence="1" id="KW-0677">Repeat</keyword>
<dbReference type="SUPFAM" id="SSF52058">
    <property type="entry name" value="L domain-like"/>
    <property type="match status" value="1"/>
</dbReference>
<dbReference type="PANTHER" id="PTHR23155">
    <property type="entry name" value="DISEASE RESISTANCE PROTEIN RP"/>
    <property type="match status" value="1"/>
</dbReference>
<dbReference type="AlphaFoldDB" id="A0A6A6N4D6"/>
<keyword evidence="2" id="KW-0611">Plant defense</keyword>
<evidence type="ECO:0000313" key="5">
    <source>
        <dbReference type="Proteomes" id="UP000467840"/>
    </source>
</evidence>
<evidence type="ECO:0000313" key="4">
    <source>
        <dbReference type="EMBL" id="KAF2319725.1"/>
    </source>
</evidence>
<dbReference type="Gene3D" id="3.80.10.10">
    <property type="entry name" value="Ribonuclease Inhibitor"/>
    <property type="match status" value="1"/>
</dbReference>
<evidence type="ECO:0000256" key="2">
    <source>
        <dbReference type="ARBA" id="ARBA00022821"/>
    </source>
</evidence>
<organism evidence="4 5">
    <name type="scientific">Hevea brasiliensis</name>
    <name type="common">Para rubber tree</name>
    <name type="synonym">Siphonia brasiliensis</name>
    <dbReference type="NCBI Taxonomy" id="3981"/>
    <lineage>
        <taxon>Eukaryota</taxon>
        <taxon>Viridiplantae</taxon>
        <taxon>Streptophyta</taxon>
        <taxon>Embryophyta</taxon>
        <taxon>Tracheophyta</taxon>
        <taxon>Spermatophyta</taxon>
        <taxon>Magnoliopsida</taxon>
        <taxon>eudicotyledons</taxon>
        <taxon>Gunneridae</taxon>
        <taxon>Pentapetalae</taxon>
        <taxon>rosids</taxon>
        <taxon>fabids</taxon>
        <taxon>Malpighiales</taxon>
        <taxon>Euphorbiaceae</taxon>
        <taxon>Crotonoideae</taxon>
        <taxon>Micrandreae</taxon>
        <taxon>Hevea</taxon>
    </lineage>
</organism>
<dbReference type="InterPro" id="IPR036388">
    <property type="entry name" value="WH-like_DNA-bd_sf"/>
</dbReference>
<feature type="domain" description="Disease resistance protein winged helix" evidence="3">
    <location>
        <begin position="19"/>
        <end position="84"/>
    </location>
</feature>
<dbReference type="Proteomes" id="UP000467840">
    <property type="component" value="Chromosome 10"/>
</dbReference>
<dbReference type="PANTHER" id="PTHR23155:SF1241">
    <property type="entry name" value="DISEASE RESISTANCE RPP13-LIKE PROTEIN 1-RELATED"/>
    <property type="match status" value="1"/>
</dbReference>
<keyword evidence="5" id="KW-1185">Reference proteome</keyword>
<reference evidence="4 5" key="1">
    <citation type="journal article" date="2020" name="Mol. Plant">
        <title>The Chromosome-Based Rubber Tree Genome Provides New Insights into Spurge Genome Evolution and Rubber Biosynthesis.</title>
        <authorList>
            <person name="Liu J."/>
            <person name="Shi C."/>
            <person name="Shi C.C."/>
            <person name="Li W."/>
            <person name="Zhang Q.J."/>
            <person name="Zhang Y."/>
            <person name="Li K."/>
            <person name="Lu H.F."/>
            <person name="Shi C."/>
            <person name="Zhu S.T."/>
            <person name="Xiao Z.Y."/>
            <person name="Nan H."/>
            <person name="Yue Y."/>
            <person name="Zhu X.G."/>
            <person name="Wu Y."/>
            <person name="Hong X.N."/>
            <person name="Fan G.Y."/>
            <person name="Tong Y."/>
            <person name="Zhang D."/>
            <person name="Mao C.L."/>
            <person name="Liu Y.L."/>
            <person name="Hao S.J."/>
            <person name="Liu W.Q."/>
            <person name="Lv M.Q."/>
            <person name="Zhang H.B."/>
            <person name="Liu Y."/>
            <person name="Hu-Tang G.R."/>
            <person name="Wang J.P."/>
            <person name="Wang J.H."/>
            <person name="Sun Y.H."/>
            <person name="Ni S.B."/>
            <person name="Chen W.B."/>
            <person name="Zhang X.C."/>
            <person name="Jiao Y.N."/>
            <person name="Eichler E.E."/>
            <person name="Li G.H."/>
            <person name="Liu X."/>
            <person name="Gao L.Z."/>
        </authorList>
    </citation>
    <scope>NUCLEOTIDE SEQUENCE [LARGE SCALE GENOMIC DNA]</scope>
    <source>
        <strain evidence="5">cv. GT1</strain>
        <tissue evidence="4">Leaf</tissue>
    </source>
</reference>